<sequence length="252" mass="27034">MSDLIKWARQRGQWDFFSRPRLLVLIGCLEDCTNEVRELAAGLLLRFFGPCLPPDLGPALLERAVMLLRNPRVQDAQTGALIFRVLLHMSGDVSEVLQAGPGPGSPDPRDRETGAMVRHLLQELEQHYLTAKTDMLLAAKTRPIHGVLTALKYVLDVPGAPGSGQTAAVGPRETDAILGLLERISLFLLGILHGDQAACAEDKEAPPSFCDMGNAIRSVIAQGGGSGRGRTACCCRRSTASFSPAAGSLSRK</sequence>
<protein>
    <submittedName>
        <fullName evidence="1">Uncharacterized protein</fullName>
    </submittedName>
</protein>
<dbReference type="GO" id="GO:0005829">
    <property type="term" value="C:cytosol"/>
    <property type="evidence" value="ECO:0007669"/>
    <property type="project" value="TreeGrafter"/>
</dbReference>
<dbReference type="InterPro" id="IPR051954">
    <property type="entry name" value="tRNA_methyltransferase_THADA"/>
</dbReference>
<name>A0AAD7T6J5_9TELE</name>
<dbReference type="PANTHER" id="PTHR14387">
    <property type="entry name" value="THADA/DEATH RECEPTOR INTERACTING PROTEIN"/>
    <property type="match status" value="1"/>
</dbReference>
<comment type="caution">
    <text evidence="1">The sequence shown here is derived from an EMBL/GenBank/DDBJ whole genome shotgun (WGS) entry which is preliminary data.</text>
</comment>
<dbReference type="GO" id="GO:0030488">
    <property type="term" value="P:tRNA methylation"/>
    <property type="evidence" value="ECO:0007669"/>
    <property type="project" value="TreeGrafter"/>
</dbReference>
<dbReference type="Proteomes" id="UP001221898">
    <property type="component" value="Unassembled WGS sequence"/>
</dbReference>
<dbReference type="AlphaFoldDB" id="A0AAD7T6J5"/>
<reference evidence="1" key="1">
    <citation type="journal article" date="2023" name="Science">
        <title>Genome structures resolve the early diversification of teleost fishes.</title>
        <authorList>
            <person name="Parey E."/>
            <person name="Louis A."/>
            <person name="Montfort J."/>
            <person name="Bouchez O."/>
            <person name="Roques C."/>
            <person name="Iampietro C."/>
            <person name="Lluch J."/>
            <person name="Castinel A."/>
            <person name="Donnadieu C."/>
            <person name="Desvignes T."/>
            <person name="Floi Bucao C."/>
            <person name="Jouanno E."/>
            <person name="Wen M."/>
            <person name="Mejri S."/>
            <person name="Dirks R."/>
            <person name="Jansen H."/>
            <person name="Henkel C."/>
            <person name="Chen W.J."/>
            <person name="Zahm M."/>
            <person name="Cabau C."/>
            <person name="Klopp C."/>
            <person name="Thompson A.W."/>
            <person name="Robinson-Rechavi M."/>
            <person name="Braasch I."/>
            <person name="Lecointre G."/>
            <person name="Bobe J."/>
            <person name="Postlethwait J.H."/>
            <person name="Berthelot C."/>
            <person name="Roest Crollius H."/>
            <person name="Guiguen Y."/>
        </authorList>
    </citation>
    <scope>NUCLEOTIDE SEQUENCE</scope>
    <source>
        <strain evidence="1">NC1722</strain>
    </source>
</reference>
<evidence type="ECO:0000313" key="1">
    <source>
        <dbReference type="EMBL" id="KAJ8415280.1"/>
    </source>
</evidence>
<organism evidence="1 2">
    <name type="scientific">Aldrovandia affinis</name>
    <dbReference type="NCBI Taxonomy" id="143900"/>
    <lineage>
        <taxon>Eukaryota</taxon>
        <taxon>Metazoa</taxon>
        <taxon>Chordata</taxon>
        <taxon>Craniata</taxon>
        <taxon>Vertebrata</taxon>
        <taxon>Euteleostomi</taxon>
        <taxon>Actinopterygii</taxon>
        <taxon>Neopterygii</taxon>
        <taxon>Teleostei</taxon>
        <taxon>Notacanthiformes</taxon>
        <taxon>Halosauridae</taxon>
        <taxon>Aldrovandia</taxon>
    </lineage>
</organism>
<proteinExistence type="predicted"/>
<gene>
    <name evidence="1" type="ORF">AAFF_G00422600</name>
</gene>
<keyword evidence="2" id="KW-1185">Reference proteome</keyword>
<evidence type="ECO:0000313" key="2">
    <source>
        <dbReference type="Proteomes" id="UP001221898"/>
    </source>
</evidence>
<accession>A0AAD7T6J5</accession>
<dbReference type="EMBL" id="JAINUG010000009">
    <property type="protein sequence ID" value="KAJ8415280.1"/>
    <property type="molecule type" value="Genomic_DNA"/>
</dbReference>
<dbReference type="PANTHER" id="PTHR14387:SF0">
    <property type="entry name" value="DUF2428 DOMAIN-CONTAINING PROTEIN"/>
    <property type="match status" value="1"/>
</dbReference>